<organism evidence="12 13">
    <name type="scientific">Anaeromicropila populeti</name>
    <dbReference type="NCBI Taxonomy" id="37658"/>
    <lineage>
        <taxon>Bacteria</taxon>
        <taxon>Bacillati</taxon>
        <taxon>Bacillota</taxon>
        <taxon>Clostridia</taxon>
        <taxon>Lachnospirales</taxon>
        <taxon>Lachnospiraceae</taxon>
        <taxon>Anaeromicropila</taxon>
    </lineage>
</organism>
<dbReference type="GO" id="GO:0016020">
    <property type="term" value="C:membrane"/>
    <property type="evidence" value="ECO:0007669"/>
    <property type="project" value="InterPro"/>
</dbReference>
<dbReference type="InterPro" id="IPR031621">
    <property type="entry name" value="HisKA_7TM"/>
</dbReference>
<feature type="domain" description="Histidine kinase N-terminal 7TM region" evidence="11">
    <location>
        <begin position="12"/>
        <end position="217"/>
    </location>
</feature>
<feature type="transmembrane region" description="Helical" evidence="9">
    <location>
        <begin position="69"/>
        <end position="88"/>
    </location>
</feature>
<feature type="transmembrane region" description="Helical" evidence="9">
    <location>
        <begin position="193"/>
        <end position="210"/>
    </location>
</feature>
<keyword evidence="9" id="KW-0812">Transmembrane</keyword>
<keyword evidence="3" id="KW-0597">Phosphoprotein</keyword>
<dbReference type="Pfam" id="PF16927">
    <property type="entry name" value="HisKA_7TM"/>
    <property type="match status" value="1"/>
</dbReference>
<keyword evidence="9" id="KW-0472">Membrane</keyword>
<dbReference type="Gene3D" id="1.20.5.1930">
    <property type="match status" value="1"/>
</dbReference>
<dbReference type="AlphaFoldDB" id="A0A1I6IWK2"/>
<dbReference type="PANTHER" id="PTHR24421">
    <property type="entry name" value="NITRATE/NITRITE SENSOR PROTEIN NARX-RELATED"/>
    <property type="match status" value="1"/>
</dbReference>
<dbReference type="RefSeq" id="WP_092559783.1">
    <property type="nucleotide sequence ID" value="NZ_FOYZ01000004.1"/>
</dbReference>
<proteinExistence type="predicted"/>
<dbReference type="SUPFAM" id="SSF55874">
    <property type="entry name" value="ATPase domain of HSP90 chaperone/DNA topoisomerase II/histidine kinase"/>
    <property type="match status" value="1"/>
</dbReference>
<keyword evidence="4" id="KW-0808">Transferase</keyword>
<dbReference type="InterPro" id="IPR036890">
    <property type="entry name" value="HATPase_C_sf"/>
</dbReference>
<dbReference type="Proteomes" id="UP000199659">
    <property type="component" value="Unassembled WGS sequence"/>
</dbReference>
<dbReference type="InterPro" id="IPR011712">
    <property type="entry name" value="Sig_transdc_His_kin_sub3_dim/P"/>
</dbReference>
<gene>
    <name evidence="12" type="ORF">SAMN05661086_01185</name>
</gene>
<feature type="domain" description="Signal transduction histidine kinase subgroup 3 dimerisation and phosphoacceptor" evidence="10">
    <location>
        <begin position="345"/>
        <end position="411"/>
    </location>
</feature>
<dbReference type="GO" id="GO:0005524">
    <property type="term" value="F:ATP binding"/>
    <property type="evidence" value="ECO:0007669"/>
    <property type="project" value="UniProtKB-KW"/>
</dbReference>
<feature type="transmembrane region" description="Helical" evidence="9">
    <location>
        <begin position="95"/>
        <end position="115"/>
    </location>
</feature>
<keyword evidence="5" id="KW-0547">Nucleotide-binding</keyword>
<keyword evidence="9" id="KW-1133">Transmembrane helix</keyword>
<feature type="transmembrane region" description="Helical" evidence="9">
    <location>
        <begin position="6"/>
        <end position="26"/>
    </location>
</feature>
<dbReference type="Gene3D" id="3.30.450.20">
    <property type="entry name" value="PAS domain"/>
    <property type="match status" value="1"/>
</dbReference>
<dbReference type="STRING" id="37658.SAMN05661086_01185"/>
<keyword evidence="13" id="KW-1185">Reference proteome</keyword>
<feature type="transmembrane region" description="Helical" evidence="9">
    <location>
        <begin position="135"/>
        <end position="159"/>
    </location>
</feature>
<protein>
    <recommendedName>
        <fullName evidence="2">histidine kinase</fullName>
        <ecNumber evidence="2">2.7.13.3</ecNumber>
    </recommendedName>
</protein>
<dbReference type="CDD" id="cd16917">
    <property type="entry name" value="HATPase_UhpB-NarQ-NarX-like"/>
    <property type="match status" value="1"/>
</dbReference>
<comment type="catalytic activity">
    <reaction evidence="1">
        <text>ATP + protein L-histidine = ADP + protein N-phospho-L-histidine.</text>
        <dbReference type="EC" id="2.7.13.3"/>
    </reaction>
</comment>
<evidence type="ECO:0000256" key="1">
    <source>
        <dbReference type="ARBA" id="ARBA00000085"/>
    </source>
</evidence>
<dbReference type="EC" id="2.7.13.3" evidence="2"/>
<dbReference type="EMBL" id="FOYZ01000004">
    <property type="protein sequence ID" value="SFR71061.1"/>
    <property type="molecule type" value="Genomic_DNA"/>
</dbReference>
<dbReference type="GO" id="GO:0000155">
    <property type="term" value="F:phosphorelay sensor kinase activity"/>
    <property type="evidence" value="ECO:0007669"/>
    <property type="project" value="InterPro"/>
</dbReference>
<evidence type="ECO:0000256" key="4">
    <source>
        <dbReference type="ARBA" id="ARBA00022679"/>
    </source>
</evidence>
<feature type="transmembrane region" description="Helical" evidence="9">
    <location>
        <begin position="33"/>
        <end position="57"/>
    </location>
</feature>
<evidence type="ECO:0000256" key="8">
    <source>
        <dbReference type="ARBA" id="ARBA00023012"/>
    </source>
</evidence>
<evidence type="ECO:0000313" key="12">
    <source>
        <dbReference type="EMBL" id="SFR71061.1"/>
    </source>
</evidence>
<sequence>MESILLGVINVFSIIMLLYSVGWLLIRGNKNRITYSFVLCQLLIVVWCMAQLLKIAALSRLQMLVAYDISYVGMCFIGPTWLLFCLYYSNKKPAIPLYIGLYGIAIFHYLVVLTNELHHLFYTYFEMDGTQAEGLLFKTHIFYTYGCIIAGIILIYGSFINRLQKIAVLSSAIIPFLLNVCYLSHLFQWEGDITPAAFSVSSILIMLAAYRYHFLNVNALAFDKAFRMVSEGIVIYNKSGKITYVNYAVTNFFPITINDSIDQFFQLAVSYDKTLVDNREISESEHMLCVENNRTFQVKKYNHFDKKKHYVATTMIFTDMTRHYELLARTKELAVSNQCLAIEKERNRIAQEVHDTTGHTLTMIQSLMNLSQLELDNQDINNLKEYLSQAKQLANHGIKELRCSINNLRQQSSYELVTQGILQLTRQVKELEIEVCIQGEDHPRYSHLSVVLYESMREVITNCLRYAKATHMDVILKFRETSVELYVFDNGIGCEKIIEGNGLTGIRTRIEGAGGTVKVISNSMEGFQTIIKLPLNDGGNI</sequence>
<evidence type="ECO:0000256" key="5">
    <source>
        <dbReference type="ARBA" id="ARBA00022741"/>
    </source>
</evidence>
<evidence type="ECO:0000256" key="2">
    <source>
        <dbReference type="ARBA" id="ARBA00012438"/>
    </source>
</evidence>
<evidence type="ECO:0000313" key="13">
    <source>
        <dbReference type="Proteomes" id="UP000199659"/>
    </source>
</evidence>
<dbReference type="OrthoDB" id="9781904at2"/>
<accession>A0A1I6IWK2</accession>
<reference evidence="12 13" key="1">
    <citation type="submission" date="2016-10" db="EMBL/GenBank/DDBJ databases">
        <authorList>
            <person name="de Groot N.N."/>
        </authorList>
    </citation>
    <scope>NUCLEOTIDE SEQUENCE [LARGE SCALE GENOMIC DNA]</scope>
    <source>
        <strain evidence="12 13">743A</strain>
    </source>
</reference>
<keyword evidence="7" id="KW-0067">ATP-binding</keyword>
<evidence type="ECO:0000259" key="11">
    <source>
        <dbReference type="Pfam" id="PF16927"/>
    </source>
</evidence>
<evidence type="ECO:0000256" key="7">
    <source>
        <dbReference type="ARBA" id="ARBA00022840"/>
    </source>
</evidence>
<name>A0A1I6IWK2_9FIRM</name>
<keyword evidence="6 12" id="KW-0418">Kinase</keyword>
<evidence type="ECO:0000256" key="3">
    <source>
        <dbReference type="ARBA" id="ARBA00022553"/>
    </source>
</evidence>
<dbReference type="PANTHER" id="PTHR24421:SF10">
    <property type="entry name" value="NITRATE_NITRITE SENSOR PROTEIN NARQ"/>
    <property type="match status" value="1"/>
</dbReference>
<dbReference type="InterPro" id="IPR050482">
    <property type="entry name" value="Sensor_HK_TwoCompSys"/>
</dbReference>
<feature type="transmembrane region" description="Helical" evidence="9">
    <location>
        <begin position="166"/>
        <end position="187"/>
    </location>
</feature>
<dbReference type="Pfam" id="PF07730">
    <property type="entry name" value="HisKA_3"/>
    <property type="match status" value="1"/>
</dbReference>
<evidence type="ECO:0000259" key="10">
    <source>
        <dbReference type="Pfam" id="PF07730"/>
    </source>
</evidence>
<dbReference type="GO" id="GO:0046983">
    <property type="term" value="F:protein dimerization activity"/>
    <property type="evidence" value="ECO:0007669"/>
    <property type="project" value="InterPro"/>
</dbReference>
<keyword evidence="8" id="KW-0902">Two-component regulatory system</keyword>
<dbReference type="Gene3D" id="3.30.565.10">
    <property type="entry name" value="Histidine kinase-like ATPase, C-terminal domain"/>
    <property type="match status" value="1"/>
</dbReference>
<evidence type="ECO:0000256" key="9">
    <source>
        <dbReference type="SAM" id="Phobius"/>
    </source>
</evidence>
<evidence type="ECO:0000256" key="6">
    <source>
        <dbReference type="ARBA" id="ARBA00022777"/>
    </source>
</evidence>